<reference evidence="1 2" key="1">
    <citation type="submission" date="2018-03" db="EMBL/GenBank/DDBJ databases">
        <title>Genomic Encyclopedia of Type Strains, Phase III (KMG-III): the genomes of soil and plant-associated and newly described type strains.</title>
        <authorList>
            <person name="Whitman W."/>
        </authorList>
    </citation>
    <scope>NUCLEOTIDE SEQUENCE [LARGE SCALE GENOMIC DNA]</scope>
    <source>
        <strain evidence="1 2">CGMCC 1.12700</strain>
    </source>
</reference>
<dbReference type="Proteomes" id="UP000240572">
    <property type="component" value="Unassembled WGS sequence"/>
</dbReference>
<evidence type="ECO:0000313" key="1">
    <source>
        <dbReference type="EMBL" id="PSK87989.1"/>
    </source>
</evidence>
<accession>A0A2P8CSQ3</accession>
<comment type="caution">
    <text evidence="1">The sequence shown here is derived from an EMBL/GenBank/DDBJ whole genome shotgun (WGS) entry which is preliminary data.</text>
</comment>
<protein>
    <submittedName>
        <fullName evidence="1">Uncharacterized protein</fullName>
    </submittedName>
</protein>
<evidence type="ECO:0000313" key="2">
    <source>
        <dbReference type="Proteomes" id="UP000240572"/>
    </source>
</evidence>
<gene>
    <name evidence="1" type="ORF">B0I18_11620</name>
</gene>
<dbReference type="AlphaFoldDB" id="A0A2P8CSQ3"/>
<dbReference type="EMBL" id="PYGD01000016">
    <property type="protein sequence ID" value="PSK87989.1"/>
    <property type="molecule type" value="Genomic_DNA"/>
</dbReference>
<name>A0A2P8CSQ3_9BACT</name>
<keyword evidence="2" id="KW-1185">Reference proteome</keyword>
<sequence length="48" mass="5598">MYFRNDMAVQDRKCPEGHRYTGGLTFPFGSTNYIRFVGYYLSTKAPLK</sequence>
<proteinExistence type="predicted"/>
<organism evidence="1 2">
    <name type="scientific">Taibaiella chishuiensis</name>
    <dbReference type="NCBI Taxonomy" id="1434707"/>
    <lineage>
        <taxon>Bacteria</taxon>
        <taxon>Pseudomonadati</taxon>
        <taxon>Bacteroidota</taxon>
        <taxon>Chitinophagia</taxon>
        <taxon>Chitinophagales</taxon>
        <taxon>Chitinophagaceae</taxon>
        <taxon>Taibaiella</taxon>
    </lineage>
</organism>